<gene>
    <name evidence="6" type="ORF">FOY51_13300</name>
</gene>
<dbReference type="GO" id="GO:0000976">
    <property type="term" value="F:transcription cis-regulatory region binding"/>
    <property type="evidence" value="ECO:0007669"/>
    <property type="project" value="TreeGrafter"/>
</dbReference>
<name>A0A5A7S9S8_9NOCA</name>
<reference evidence="6 7" key="1">
    <citation type="submission" date="2019-07" db="EMBL/GenBank/DDBJ databases">
        <title>Rhodococcus cavernicolus sp. nov., isolated from a cave.</title>
        <authorList>
            <person name="Lee S.D."/>
        </authorList>
    </citation>
    <scope>NUCLEOTIDE SEQUENCE [LARGE SCALE GENOMIC DNA]</scope>
    <source>
        <strain evidence="6 7">C1-24</strain>
    </source>
</reference>
<dbReference type="Proteomes" id="UP000322244">
    <property type="component" value="Unassembled WGS sequence"/>
</dbReference>
<evidence type="ECO:0000313" key="6">
    <source>
        <dbReference type="EMBL" id="KAA0022656.1"/>
    </source>
</evidence>
<comment type="caution">
    <text evidence="6">The sequence shown here is derived from an EMBL/GenBank/DDBJ whole genome shotgun (WGS) entry which is preliminary data.</text>
</comment>
<evidence type="ECO:0000313" key="7">
    <source>
        <dbReference type="Proteomes" id="UP000322244"/>
    </source>
</evidence>
<dbReference type="AlphaFoldDB" id="A0A5A7S9S8"/>
<accession>A0A5A7S9S8</accession>
<dbReference type="InterPro" id="IPR001647">
    <property type="entry name" value="HTH_TetR"/>
</dbReference>
<keyword evidence="1" id="KW-0805">Transcription regulation</keyword>
<sequence>MVRLTRPESQARTHADLVATARDLFLTDGFANTSLERVAETAGYSKGAVYSNFANKNQLCLEALELIRTTKIGEVAGLLGTSETLDGRLSAFQEWAEKTLGDVGWTMLEFEFMVASRDDPDMRASLVASLSTVRGVVATMLTSLADSLDLTLPLPADDAASSLLSLGIGLGIQRAVDPTISAQLVTDGLRMFLTLAGAPTSVV</sequence>
<dbReference type="PROSITE" id="PS50977">
    <property type="entry name" value="HTH_TETR_2"/>
    <property type="match status" value="1"/>
</dbReference>
<dbReference type="PRINTS" id="PR00455">
    <property type="entry name" value="HTHTETR"/>
</dbReference>
<dbReference type="RefSeq" id="WP_149430711.1">
    <property type="nucleotide sequence ID" value="NZ_VLNY01000005.1"/>
</dbReference>
<dbReference type="OrthoDB" id="7252896at2"/>
<dbReference type="InterPro" id="IPR036271">
    <property type="entry name" value="Tet_transcr_reg_TetR-rel_C_sf"/>
</dbReference>
<keyword evidence="2 4" id="KW-0238">DNA-binding</keyword>
<proteinExistence type="predicted"/>
<dbReference type="SUPFAM" id="SSF46689">
    <property type="entry name" value="Homeodomain-like"/>
    <property type="match status" value="1"/>
</dbReference>
<evidence type="ECO:0000256" key="1">
    <source>
        <dbReference type="ARBA" id="ARBA00023015"/>
    </source>
</evidence>
<feature type="DNA-binding region" description="H-T-H motif" evidence="4">
    <location>
        <begin position="34"/>
        <end position="53"/>
    </location>
</feature>
<dbReference type="InterPro" id="IPR050109">
    <property type="entry name" value="HTH-type_TetR-like_transc_reg"/>
</dbReference>
<protein>
    <submittedName>
        <fullName evidence="6">TetR/AcrR family transcriptional regulator</fullName>
    </submittedName>
</protein>
<dbReference type="SUPFAM" id="SSF48498">
    <property type="entry name" value="Tetracyclin repressor-like, C-terminal domain"/>
    <property type="match status" value="1"/>
</dbReference>
<dbReference type="PANTHER" id="PTHR30055:SF234">
    <property type="entry name" value="HTH-TYPE TRANSCRIPTIONAL REGULATOR BETI"/>
    <property type="match status" value="1"/>
</dbReference>
<evidence type="ECO:0000259" key="5">
    <source>
        <dbReference type="PROSITE" id="PS50977"/>
    </source>
</evidence>
<organism evidence="6 7">
    <name type="scientific">Antrihabitans cavernicola</name>
    <dbReference type="NCBI Taxonomy" id="2495913"/>
    <lineage>
        <taxon>Bacteria</taxon>
        <taxon>Bacillati</taxon>
        <taxon>Actinomycetota</taxon>
        <taxon>Actinomycetes</taxon>
        <taxon>Mycobacteriales</taxon>
        <taxon>Nocardiaceae</taxon>
        <taxon>Antrihabitans</taxon>
    </lineage>
</organism>
<keyword evidence="7" id="KW-1185">Reference proteome</keyword>
<dbReference type="InterPro" id="IPR009057">
    <property type="entry name" value="Homeodomain-like_sf"/>
</dbReference>
<evidence type="ECO:0000256" key="3">
    <source>
        <dbReference type="ARBA" id="ARBA00023163"/>
    </source>
</evidence>
<dbReference type="GO" id="GO:0003700">
    <property type="term" value="F:DNA-binding transcription factor activity"/>
    <property type="evidence" value="ECO:0007669"/>
    <property type="project" value="TreeGrafter"/>
</dbReference>
<dbReference type="PANTHER" id="PTHR30055">
    <property type="entry name" value="HTH-TYPE TRANSCRIPTIONAL REGULATOR RUTR"/>
    <property type="match status" value="1"/>
</dbReference>
<evidence type="ECO:0000256" key="2">
    <source>
        <dbReference type="ARBA" id="ARBA00023125"/>
    </source>
</evidence>
<keyword evidence="3" id="KW-0804">Transcription</keyword>
<dbReference type="Pfam" id="PF00440">
    <property type="entry name" value="TetR_N"/>
    <property type="match status" value="1"/>
</dbReference>
<dbReference type="EMBL" id="VLNY01000005">
    <property type="protein sequence ID" value="KAA0022656.1"/>
    <property type="molecule type" value="Genomic_DNA"/>
</dbReference>
<feature type="domain" description="HTH tetR-type" evidence="5">
    <location>
        <begin position="11"/>
        <end position="71"/>
    </location>
</feature>
<dbReference type="Gene3D" id="1.10.357.10">
    <property type="entry name" value="Tetracycline Repressor, domain 2"/>
    <property type="match status" value="1"/>
</dbReference>
<evidence type="ECO:0000256" key="4">
    <source>
        <dbReference type="PROSITE-ProRule" id="PRU00335"/>
    </source>
</evidence>